<evidence type="ECO:0000259" key="11">
    <source>
        <dbReference type="Pfam" id="PF25577"/>
    </source>
</evidence>
<dbReference type="GO" id="GO:0000976">
    <property type="term" value="F:transcription cis-regulatory region binding"/>
    <property type="evidence" value="ECO:0007669"/>
    <property type="project" value="TreeGrafter"/>
</dbReference>
<evidence type="ECO:0000256" key="9">
    <source>
        <dbReference type="SAM" id="MobiDB-lite"/>
    </source>
</evidence>
<feature type="domain" description="Transcription initiation factor TFIID subunit 2 Ig-like" evidence="10">
    <location>
        <begin position="565"/>
        <end position="748"/>
    </location>
</feature>
<dbReference type="InterPro" id="IPR057345">
    <property type="entry name" value="Ig-like_TAF2"/>
</dbReference>
<evidence type="ECO:0000313" key="13">
    <source>
        <dbReference type="Proteomes" id="UP000244722"/>
    </source>
</evidence>
<dbReference type="SUPFAM" id="SSF55486">
    <property type="entry name" value="Metalloproteases ('zincins'), catalytic domain"/>
    <property type="match status" value="1"/>
</dbReference>
<evidence type="ECO:0000259" key="10">
    <source>
        <dbReference type="Pfam" id="PF25316"/>
    </source>
</evidence>
<sequence length="1275" mass="143684">MASKTLKGWSEITVYPTDASLRQFRLNCRQCRITRCYVNGRATATQHTDPYQNFRMHETSTAHQHHQYRKKLDAVLHDPPEHELVINLPSRVKIEPVPPTGHSKTDSLDAATNTATGIMTSSLLTSRTDNSLSPFAPLTIRIEFIVENIKDGFNFVGCDLGDMRYPHAYTTHSPLPGAACSLFPTLDGIHERWTWELEITAPRTLGDISKGNLPETKEKKGDTNATANGTNGLPNGINGVNGNHTPPDEDGDETLDDDNDLDIVVICSANLKDEVDGDKPWKKTWKFEQTMAVSPQHIAIAVGPFERVNLSEYRDMEAEEAMGIMIVDVMGYCLPSREAELRGTCMFIPRALDYMFKEFGQYVFQSFNLCFVDDLVSDTTESASLVICSNRLLFPESLIDPIEPVTRKLTYSLAAQWAGVHVVPKDWSDTWVIVGMAYWMANCFLKTLMGNNWYRFNLKKDAEKICELDIGRPSLYAQGFQVPIEPSALDFIKLKAPVVLTILEKRLWKVSSSMVLHRVVRKTFLGAIAGDLKNGLMSTQHFTRLCEKNSHTKLESFFQQWVYGSGYPRFEVSQRFNKKRMIVEMGIRQVQSSETPVARAVAENFMQDAMNHERHVVVGPTRPVYTGPMTIRIHEADGTPYEHVVDIKEGYTKLDIPYNTKYKRLKRSRRQKERAAAGAGVDVSIDAQNDDVLLYCLGDVLQAEDEVVDWKMEDWSKEEEDKMAQESFEWIRMDADFEWICTLKVNQPDYMFLSQLQQDRDVIAQYEALQYFSSVKESALISSIFVRTLIDRRYYWAIRVEAAMGLAKCATAELNWIGQFHLMKAFQVFFCFPESSVPKSNDFSDATAYYVQKAIPTAMSRIRNVSGACPTSAQRWILDVLRWNDNNNNNYDDCLYIATLMKALANTITITKFDLNNDFGYEDEEAIQTQKESINEIERYLRIDKWQSVYQNVLSETAVEILKDWILLGIKDKDPKFFLSYTREGTLDSLRAKCFECLVELGAMHQPGFVKYMAKVMSSDPSPYLRHRLWKVLGKGLGMIAVGSTKPVNNNVNPGFGEMTFVDDSVDMSHERQSELARETIAGAITNLKRELTDNEGFKQALWAAATSPDIGLIEIRNLLDICCLLYETKSSLVVILRQRSKTLKCTHLGDCKIVIKPEYRNWYTPRPQPPSSSRPAASSTHQDSPHAQNSTPRSGPIKLLPNSRSRGNPGSARRVKTERQSSGSTSRSAPKQAAASSGTPKASPAGGAGAGSAPRPTKIVLKLKRPLPQNGDGA</sequence>
<keyword evidence="13" id="KW-1185">Reference proteome</keyword>
<dbReference type="InterPro" id="IPR027268">
    <property type="entry name" value="Peptidase_M4/M1_CTD_sf"/>
</dbReference>
<reference evidence="12 13" key="1">
    <citation type="submission" date="2017-04" db="EMBL/GenBank/DDBJ databases">
        <title>Draft genome sequence of Tuber borchii Vittad., a whitish edible truffle.</title>
        <authorList>
            <consortium name="DOE Joint Genome Institute"/>
            <person name="Murat C."/>
            <person name="Kuo A."/>
            <person name="Barry K.W."/>
            <person name="Clum A."/>
            <person name="Dockter R.B."/>
            <person name="Fauchery L."/>
            <person name="Iotti M."/>
            <person name="Kohler A."/>
            <person name="Labutti K."/>
            <person name="Lindquist E.A."/>
            <person name="Lipzen A."/>
            <person name="Ohm R.A."/>
            <person name="Wang M."/>
            <person name="Grigoriev I.V."/>
            <person name="Zambonelli A."/>
            <person name="Martin F.M."/>
        </authorList>
    </citation>
    <scope>NUCLEOTIDE SEQUENCE [LARGE SCALE GENOMIC DNA]</scope>
    <source>
        <strain evidence="12 13">Tbo3840</strain>
    </source>
</reference>
<dbReference type="Gene3D" id="1.10.390.10">
    <property type="entry name" value="Neutral Protease Domain 2"/>
    <property type="match status" value="1"/>
</dbReference>
<keyword evidence="4" id="KW-0805">Transcription regulation</keyword>
<feature type="domain" description="Transcription initiation factor TFIID subunit 2 TPR repeats" evidence="11">
    <location>
        <begin position="749"/>
        <end position="1035"/>
    </location>
</feature>
<dbReference type="Pfam" id="PF25577">
    <property type="entry name" value="TPR_TAF2_C"/>
    <property type="match status" value="1"/>
</dbReference>
<dbReference type="PANTHER" id="PTHR15137:SF9">
    <property type="entry name" value="TRANSCRIPTION INITIATION FACTOR TFIID SUBUNIT 2"/>
    <property type="match status" value="1"/>
</dbReference>
<feature type="compositionally biased region" description="Polar residues" evidence="9">
    <location>
        <begin position="1221"/>
        <end position="1230"/>
    </location>
</feature>
<dbReference type="STRING" id="42251.A0A2T6ZI74"/>
<organism evidence="12 13">
    <name type="scientific">Tuber borchii</name>
    <name type="common">White truffle</name>
    <dbReference type="NCBI Taxonomy" id="42251"/>
    <lineage>
        <taxon>Eukaryota</taxon>
        <taxon>Fungi</taxon>
        <taxon>Dikarya</taxon>
        <taxon>Ascomycota</taxon>
        <taxon>Pezizomycotina</taxon>
        <taxon>Pezizomycetes</taxon>
        <taxon>Pezizales</taxon>
        <taxon>Tuberaceae</taxon>
        <taxon>Tuber</taxon>
    </lineage>
</organism>
<dbReference type="Gene3D" id="2.60.40.1730">
    <property type="entry name" value="tricorn interacting facor f3 domain"/>
    <property type="match status" value="1"/>
</dbReference>
<dbReference type="OrthoDB" id="308861at2759"/>
<keyword evidence="6" id="KW-0539">Nucleus</keyword>
<dbReference type="GO" id="GO:0003682">
    <property type="term" value="F:chromatin binding"/>
    <property type="evidence" value="ECO:0007669"/>
    <property type="project" value="TreeGrafter"/>
</dbReference>
<dbReference type="GO" id="GO:0016251">
    <property type="term" value="F:RNA polymerase II general transcription initiation factor activity"/>
    <property type="evidence" value="ECO:0007669"/>
    <property type="project" value="TreeGrafter"/>
</dbReference>
<evidence type="ECO:0000256" key="4">
    <source>
        <dbReference type="ARBA" id="ARBA00023015"/>
    </source>
</evidence>
<evidence type="ECO:0000256" key="2">
    <source>
        <dbReference type="ARBA" id="ARBA00010937"/>
    </source>
</evidence>
<dbReference type="PANTHER" id="PTHR15137">
    <property type="entry name" value="TRANSCRIPTION INITIATION FACTOR TFIID"/>
    <property type="match status" value="1"/>
</dbReference>
<feature type="compositionally biased region" description="Low complexity" evidence="9">
    <location>
        <begin position="1234"/>
        <end position="1257"/>
    </location>
</feature>
<gene>
    <name evidence="12" type="ORF">B9Z19DRAFT_1103078</name>
</gene>
<comment type="similarity">
    <text evidence="2">Belongs to the TAF2 family.</text>
</comment>
<name>A0A2T6ZI74_TUBBO</name>
<accession>A0A2T6ZI74</accession>
<comment type="caution">
    <text evidence="12">The sequence shown here is derived from an EMBL/GenBank/DDBJ whole genome shotgun (WGS) entry which is preliminary data.</text>
</comment>
<feature type="compositionally biased region" description="Polar residues" evidence="9">
    <location>
        <begin position="223"/>
        <end position="244"/>
    </location>
</feature>
<evidence type="ECO:0000256" key="7">
    <source>
        <dbReference type="ARBA" id="ARBA00025346"/>
    </source>
</evidence>
<dbReference type="FunFam" id="1.10.390.10:FF:000011">
    <property type="entry name" value="Transcription initiation factor TFIID subunit"/>
    <property type="match status" value="1"/>
</dbReference>
<dbReference type="EMBL" id="NESQ01000246">
    <property type="protein sequence ID" value="PUU75179.1"/>
    <property type="molecule type" value="Genomic_DNA"/>
</dbReference>
<dbReference type="AlphaFoldDB" id="A0A2T6ZI74"/>
<evidence type="ECO:0000313" key="12">
    <source>
        <dbReference type="EMBL" id="PUU75179.1"/>
    </source>
</evidence>
<evidence type="ECO:0000256" key="6">
    <source>
        <dbReference type="ARBA" id="ARBA00023242"/>
    </source>
</evidence>
<evidence type="ECO:0000256" key="8">
    <source>
        <dbReference type="ARBA" id="ARBA00076306"/>
    </source>
</evidence>
<dbReference type="InterPro" id="IPR042097">
    <property type="entry name" value="Aminopeptidase_N-like_N_sf"/>
</dbReference>
<dbReference type="Pfam" id="PF25316">
    <property type="entry name" value="TAF2_3rd"/>
    <property type="match status" value="1"/>
</dbReference>
<comment type="function">
    <text evidence="7">Functions as a component of the DNA-binding general transcription factor complex TFIID. Binding of TFIID to a promoter (with or without TATA element) is the initial step in pre-initiation complex (PIC) formation. TFIID plays a key role in the regulation of gene expression by RNA polymerase II through different activities such as transcription activator interaction, core promoter recognition and selectivity, TFIIA and TFIIB interaction, chromatin modification (histone acetylation by TAF1), facilitation of DNA opening and initiation of transcription.</text>
</comment>
<feature type="region of interest" description="Disordered" evidence="9">
    <location>
        <begin position="206"/>
        <end position="257"/>
    </location>
</feature>
<dbReference type="GO" id="GO:0006367">
    <property type="term" value="P:transcription initiation at RNA polymerase II promoter"/>
    <property type="evidence" value="ECO:0007669"/>
    <property type="project" value="TreeGrafter"/>
</dbReference>
<comment type="subcellular location">
    <subcellularLocation>
        <location evidence="1">Nucleus</location>
    </subcellularLocation>
</comment>
<proteinExistence type="inferred from homology"/>
<protein>
    <recommendedName>
        <fullName evidence="3">Transcription initiation factor TFIID subunit 2</fullName>
    </recommendedName>
    <alternativeName>
        <fullName evidence="8">TBP-associated factor 2</fullName>
    </alternativeName>
</protein>
<feature type="compositionally biased region" description="Polar residues" evidence="9">
    <location>
        <begin position="1181"/>
        <end position="1194"/>
    </location>
</feature>
<evidence type="ECO:0000256" key="1">
    <source>
        <dbReference type="ARBA" id="ARBA00004123"/>
    </source>
</evidence>
<feature type="region of interest" description="Disordered" evidence="9">
    <location>
        <begin position="1162"/>
        <end position="1275"/>
    </location>
</feature>
<feature type="compositionally biased region" description="Acidic residues" evidence="9">
    <location>
        <begin position="248"/>
        <end position="257"/>
    </location>
</feature>
<dbReference type="Proteomes" id="UP000244722">
    <property type="component" value="Unassembled WGS sequence"/>
</dbReference>
<dbReference type="InterPro" id="IPR037813">
    <property type="entry name" value="TAF2"/>
</dbReference>
<evidence type="ECO:0000256" key="3">
    <source>
        <dbReference type="ARBA" id="ARBA00017363"/>
    </source>
</evidence>
<dbReference type="InterPro" id="IPR057991">
    <property type="entry name" value="TPR_TAF2_C"/>
</dbReference>
<dbReference type="SUPFAM" id="SSF63737">
    <property type="entry name" value="Leukotriene A4 hydrolase N-terminal domain"/>
    <property type="match status" value="1"/>
</dbReference>
<evidence type="ECO:0000256" key="5">
    <source>
        <dbReference type="ARBA" id="ARBA00023163"/>
    </source>
</evidence>
<dbReference type="CDD" id="cd09839">
    <property type="entry name" value="M1_like_TAF2"/>
    <property type="match status" value="1"/>
</dbReference>
<keyword evidence="5" id="KW-0804">Transcription</keyword>
<dbReference type="GO" id="GO:0005669">
    <property type="term" value="C:transcription factor TFIID complex"/>
    <property type="evidence" value="ECO:0007669"/>
    <property type="project" value="InterPro"/>
</dbReference>